<dbReference type="EMBL" id="OU963863">
    <property type="protein sequence ID" value="CAH0384486.1"/>
    <property type="molecule type" value="Genomic_DNA"/>
</dbReference>
<evidence type="ECO:0000313" key="1">
    <source>
        <dbReference type="EMBL" id="CAH0384486.1"/>
    </source>
</evidence>
<accession>A0A9P0A5H7</accession>
<evidence type="ECO:0000313" key="2">
    <source>
        <dbReference type="Proteomes" id="UP001152759"/>
    </source>
</evidence>
<keyword evidence="2" id="KW-1185">Reference proteome</keyword>
<sequence>MASRASGNEILSSSASVAVAQRVERDDIQQSMITVATNDQCKYHSRLYKTGRNNCITEFQKFMTIPREYRGSCADAYMAHCRRLVRGSPKICAFFLKTSVGDTSPLQGEWVDSLQCANGINLKYDDPYTESVFGADSSNFNLFAFNKGY</sequence>
<dbReference type="Proteomes" id="UP001152759">
    <property type="component" value="Chromosome 2"/>
</dbReference>
<organism evidence="1 2">
    <name type="scientific">Bemisia tabaci</name>
    <name type="common">Sweetpotato whitefly</name>
    <name type="synonym">Aleurodes tabaci</name>
    <dbReference type="NCBI Taxonomy" id="7038"/>
    <lineage>
        <taxon>Eukaryota</taxon>
        <taxon>Metazoa</taxon>
        <taxon>Ecdysozoa</taxon>
        <taxon>Arthropoda</taxon>
        <taxon>Hexapoda</taxon>
        <taxon>Insecta</taxon>
        <taxon>Pterygota</taxon>
        <taxon>Neoptera</taxon>
        <taxon>Paraneoptera</taxon>
        <taxon>Hemiptera</taxon>
        <taxon>Sternorrhyncha</taxon>
        <taxon>Aleyrodoidea</taxon>
        <taxon>Aleyrodidae</taxon>
        <taxon>Aleyrodinae</taxon>
        <taxon>Bemisia</taxon>
    </lineage>
</organism>
<reference evidence="1" key="1">
    <citation type="submission" date="2021-12" db="EMBL/GenBank/DDBJ databases">
        <authorList>
            <person name="King R."/>
        </authorList>
    </citation>
    <scope>NUCLEOTIDE SEQUENCE</scope>
</reference>
<dbReference type="AlphaFoldDB" id="A0A9P0A5H7"/>
<gene>
    <name evidence="1" type="ORF">BEMITA_LOCUS3807</name>
</gene>
<name>A0A9P0A5H7_BEMTA</name>
<proteinExistence type="predicted"/>
<protein>
    <submittedName>
        <fullName evidence="1">Uncharacterized protein</fullName>
    </submittedName>
</protein>